<dbReference type="SUPFAM" id="SSF56300">
    <property type="entry name" value="Metallo-dependent phosphatases"/>
    <property type="match status" value="1"/>
</dbReference>
<dbReference type="Pfam" id="PF00149">
    <property type="entry name" value="Metallophos"/>
    <property type="match status" value="1"/>
</dbReference>
<dbReference type="KEGG" id="abac:LuPra_05115"/>
<feature type="domain" description="Calcineurin-like phosphoesterase" evidence="3">
    <location>
        <begin position="39"/>
        <end position="213"/>
    </location>
</feature>
<keyword evidence="1" id="KW-0732">Signal</keyword>
<organism evidence="4 5">
    <name type="scientific">Luteitalea pratensis</name>
    <dbReference type="NCBI Taxonomy" id="1855912"/>
    <lineage>
        <taxon>Bacteria</taxon>
        <taxon>Pseudomonadati</taxon>
        <taxon>Acidobacteriota</taxon>
        <taxon>Vicinamibacteria</taxon>
        <taxon>Vicinamibacterales</taxon>
        <taxon>Vicinamibacteraceae</taxon>
        <taxon>Luteitalea</taxon>
    </lineage>
</organism>
<keyword evidence="5" id="KW-1185">Reference proteome</keyword>
<dbReference type="Proteomes" id="UP000076079">
    <property type="component" value="Chromosome"/>
</dbReference>
<evidence type="ECO:0000313" key="5">
    <source>
        <dbReference type="Proteomes" id="UP000076079"/>
    </source>
</evidence>
<dbReference type="STRING" id="1855912.LuPra_05115"/>
<name>A0A143PUV6_LUTPR</name>
<dbReference type="EMBL" id="CP015136">
    <property type="protein sequence ID" value="AMY11850.1"/>
    <property type="molecule type" value="Genomic_DNA"/>
</dbReference>
<dbReference type="PANTHER" id="PTHR10161:SF14">
    <property type="entry name" value="TARTRATE-RESISTANT ACID PHOSPHATASE TYPE 5"/>
    <property type="match status" value="1"/>
</dbReference>
<evidence type="ECO:0000313" key="4">
    <source>
        <dbReference type="EMBL" id="AMY11850.1"/>
    </source>
</evidence>
<dbReference type="AlphaFoldDB" id="A0A143PUV6"/>
<dbReference type="InterPro" id="IPR029052">
    <property type="entry name" value="Metallo-depent_PP-like"/>
</dbReference>
<dbReference type="GO" id="GO:0016787">
    <property type="term" value="F:hydrolase activity"/>
    <property type="evidence" value="ECO:0007669"/>
    <property type="project" value="UniProtKB-KW"/>
</dbReference>
<dbReference type="InterPro" id="IPR004843">
    <property type="entry name" value="Calcineurin-like_PHP"/>
</dbReference>
<sequence>MAGKAPRFSVPGALALTVALSLVGAAQGVKLPLAKDSTRFAVIGDTGTGDKAQYEIGRKLDEYRQQAQFTFAIMVGDNIYGTERPQDFQKKFEIPYKPLLDAGVQFYAALGNHDDPNQRFYKPFNMNSERFYTFTKRNIDFFVLDSNYMDRKQLEWFERAIKESKSDWKMAYFHHPLYSSGAAHGSETDLRTVLEPLFVKYGVNVVFAGHEHFYERVEPQNDVYYFTCGGSAKLRKGDIRKGSALTEKGNDVDNTFMVVEVANDVFNFQTVSRGGVTIDSGAFQRSHR</sequence>
<evidence type="ECO:0000256" key="2">
    <source>
        <dbReference type="ARBA" id="ARBA00022801"/>
    </source>
</evidence>
<dbReference type="Gene3D" id="3.60.21.10">
    <property type="match status" value="1"/>
</dbReference>
<keyword evidence="2" id="KW-0378">Hydrolase</keyword>
<reference evidence="4 5" key="1">
    <citation type="journal article" date="2016" name="Genome Announc.">
        <title>First Complete Genome Sequence of a Subdivision 6 Acidobacterium Strain.</title>
        <authorList>
            <person name="Huang S."/>
            <person name="Vieira S."/>
            <person name="Bunk B."/>
            <person name="Riedel T."/>
            <person name="Sproer C."/>
            <person name="Overmann J."/>
        </authorList>
    </citation>
    <scope>NUCLEOTIDE SEQUENCE [LARGE SCALE GENOMIC DNA]</scope>
    <source>
        <strain evidence="5">DSM 100886 HEG_-6_39</strain>
    </source>
</reference>
<accession>A0A143PUV6</accession>
<evidence type="ECO:0000259" key="3">
    <source>
        <dbReference type="Pfam" id="PF00149"/>
    </source>
</evidence>
<proteinExistence type="predicted"/>
<reference evidence="5" key="2">
    <citation type="submission" date="2016-04" db="EMBL/GenBank/DDBJ databases">
        <title>First Complete Genome Sequence of a Subdivision 6 Acidobacterium.</title>
        <authorList>
            <person name="Huang S."/>
            <person name="Vieira S."/>
            <person name="Bunk B."/>
            <person name="Riedel T."/>
            <person name="Sproeer C."/>
            <person name="Overmann J."/>
        </authorList>
    </citation>
    <scope>NUCLEOTIDE SEQUENCE [LARGE SCALE GENOMIC DNA]</scope>
    <source>
        <strain evidence="5">DSM 100886 HEG_-6_39</strain>
    </source>
</reference>
<evidence type="ECO:0000256" key="1">
    <source>
        <dbReference type="ARBA" id="ARBA00022729"/>
    </source>
</evidence>
<gene>
    <name evidence="4" type="ORF">LuPra_05115</name>
</gene>
<protein>
    <submittedName>
        <fullName evidence="4">Calcineurin-like phosphoesterase</fullName>
    </submittedName>
</protein>
<dbReference type="PANTHER" id="PTHR10161">
    <property type="entry name" value="TARTRATE-RESISTANT ACID PHOSPHATASE TYPE 5"/>
    <property type="match status" value="1"/>
</dbReference>
<dbReference type="RefSeq" id="WP_157899660.1">
    <property type="nucleotide sequence ID" value="NZ_CP015136.1"/>
</dbReference>
<dbReference type="InterPro" id="IPR051558">
    <property type="entry name" value="Metallophosphoesterase_PAP"/>
</dbReference>
<dbReference type="OrthoDB" id="9809781at2"/>